<comment type="caution">
    <text evidence="11">The sequence shown here is derived from an EMBL/GenBank/DDBJ whole genome shotgun (WGS) entry which is preliminary data.</text>
</comment>
<keyword evidence="7" id="KW-0067">ATP-binding</keyword>
<protein>
    <recommendedName>
        <fullName evidence="10">Polymerase nucleotidyl transferase domain-containing protein</fullName>
    </recommendedName>
</protein>
<dbReference type="STRING" id="1480615.AWJ14_20695"/>
<dbReference type="InterPro" id="IPR052038">
    <property type="entry name" value="Type-VII_TA_antitoxin"/>
</dbReference>
<dbReference type="RefSeq" id="WP_066175284.1">
    <property type="nucleotide sequence ID" value="NZ_LQZT01000003.1"/>
</dbReference>
<dbReference type="GO" id="GO:0016779">
    <property type="term" value="F:nucleotidyltransferase activity"/>
    <property type="evidence" value="ECO:0007669"/>
    <property type="project" value="UniProtKB-KW"/>
</dbReference>
<keyword evidence="8" id="KW-0460">Magnesium</keyword>
<keyword evidence="2" id="KW-1277">Toxin-antitoxin system</keyword>
<dbReference type="GO" id="GO:0046872">
    <property type="term" value="F:metal ion binding"/>
    <property type="evidence" value="ECO:0007669"/>
    <property type="project" value="UniProtKB-KW"/>
</dbReference>
<dbReference type="Proteomes" id="UP000094795">
    <property type="component" value="Unassembled WGS sequence"/>
</dbReference>
<dbReference type="GO" id="GO:0005524">
    <property type="term" value="F:ATP binding"/>
    <property type="evidence" value="ECO:0007669"/>
    <property type="project" value="UniProtKB-KW"/>
</dbReference>
<keyword evidence="12" id="KW-1185">Reference proteome</keyword>
<proteinExistence type="inferred from homology"/>
<keyword evidence="6" id="KW-0547">Nucleotide-binding</keyword>
<name>A0A1C1YZF8_9HYPH</name>
<dbReference type="Pfam" id="PF01909">
    <property type="entry name" value="NTP_transf_2"/>
    <property type="match status" value="1"/>
</dbReference>
<feature type="domain" description="Polymerase nucleotidyl transferase" evidence="10">
    <location>
        <begin position="27"/>
        <end position="83"/>
    </location>
</feature>
<evidence type="ECO:0000256" key="9">
    <source>
        <dbReference type="ARBA" id="ARBA00038276"/>
    </source>
</evidence>
<evidence type="ECO:0000256" key="3">
    <source>
        <dbReference type="ARBA" id="ARBA00022679"/>
    </source>
</evidence>
<dbReference type="AlphaFoldDB" id="A0A1C1YZF8"/>
<accession>A0A1C1YZF8</accession>
<dbReference type="CDD" id="cd05403">
    <property type="entry name" value="NT_KNTase_like"/>
    <property type="match status" value="1"/>
</dbReference>
<comment type="similarity">
    <text evidence="9">Belongs to the MntA antitoxin family.</text>
</comment>
<evidence type="ECO:0000256" key="5">
    <source>
        <dbReference type="ARBA" id="ARBA00022723"/>
    </source>
</evidence>
<dbReference type="OrthoDB" id="9809323at2"/>
<evidence type="ECO:0000259" key="10">
    <source>
        <dbReference type="Pfam" id="PF01909"/>
    </source>
</evidence>
<evidence type="ECO:0000256" key="8">
    <source>
        <dbReference type="ARBA" id="ARBA00022842"/>
    </source>
</evidence>
<dbReference type="Gene3D" id="3.30.460.10">
    <property type="entry name" value="Beta Polymerase, domain 2"/>
    <property type="match status" value="1"/>
</dbReference>
<organism evidence="11 12">
    <name type="scientific">Hoeflea olei</name>
    <dbReference type="NCBI Taxonomy" id="1480615"/>
    <lineage>
        <taxon>Bacteria</taxon>
        <taxon>Pseudomonadati</taxon>
        <taxon>Pseudomonadota</taxon>
        <taxon>Alphaproteobacteria</taxon>
        <taxon>Hyphomicrobiales</taxon>
        <taxon>Rhizobiaceae</taxon>
        <taxon>Hoeflea</taxon>
    </lineage>
</organism>
<evidence type="ECO:0000256" key="2">
    <source>
        <dbReference type="ARBA" id="ARBA00022649"/>
    </source>
</evidence>
<keyword evidence="4" id="KW-0548">Nucleotidyltransferase</keyword>
<dbReference type="PANTHER" id="PTHR33571">
    <property type="entry name" value="SSL8005 PROTEIN"/>
    <property type="match status" value="1"/>
</dbReference>
<evidence type="ECO:0000313" key="11">
    <source>
        <dbReference type="EMBL" id="OCW58809.1"/>
    </source>
</evidence>
<evidence type="ECO:0000313" key="12">
    <source>
        <dbReference type="Proteomes" id="UP000094795"/>
    </source>
</evidence>
<evidence type="ECO:0000256" key="4">
    <source>
        <dbReference type="ARBA" id="ARBA00022695"/>
    </source>
</evidence>
<dbReference type="EMBL" id="LQZT01000003">
    <property type="protein sequence ID" value="OCW58809.1"/>
    <property type="molecule type" value="Genomic_DNA"/>
</dbReference>
<sequence>MRPSDALKRHRDEAKAIIARYPLENPRIFGSAARQDDTERSDLDILVRRTGEITYFDLAALERELGALLGVKVDVRTEGEFSDGNLRLLASDLVAL</sequence>
<comment type="cofactor">
    <cofactor evidence="1">
        <name>Mg(2+)</name>
        <dbReference type="ChEBI" id="CHEBI:18420"/>
    </cofactor>
</comment>
<evidence type="ECO:0000256" key="6">
    <source>
        <dbReference type="ARBA" id="ARBA00022741"/>
    </source>
</evidence>
<dbReference type="InterPro" id="IPR002934">
    <property type="entry name" value="Polymerase_NTP_transf_dom"/>
</dbReference>
<keyword evidence="5" id="KW-0479">Metal-binding</keyword>
<evidence type="ECO:0000256" key="1">
    <source>
        <dbReference type="ARBA" id="ARBA00001946"/>
    </source>
</evidence>
<gene>
    <name evidence="11" type="ORF">AWJ14_20695</name>
</gene>
<dbReference type="SUPFAM" id="SSF81301">
    <property type="entry name" value="Nucleotidyltransferase"/>
    <property type="match status" value="1"/>
</dbReference>
<dbReference type="PANTHER" id="PTHR33571:SF12">
    <property type="entry name" value="BSL3053 PROTEIN"/>
    <property type="match status" value="1"/>
</dbReference>
<dbReference type="InterPro" id="IPR043519">
    <property type="entry name" value="NT_sf"/>
</dbReference>
<evidence type="ECO:0000256" key="7">
    <source>
        <dbReference type="ARBA" id="ARBA00022840"/>
    </source>
</evidence>
<reference evidence="11 12" key="1">
    <citation type="submission" date="2015-12" db="EMBL/GenBank/DDBJ databases">
        <authorList>
            <person name="Shamseldin A."/>
            <person name="Moawad H."/>
            <person name="Abd El-Rahim W.M."/>
            <person name="Sadowsky M.J."/>
        </authorList>
    </citation>
    <scope>NUCLEOTIDE SEQUENCE [LARGE SCALE GENOMIC DNA]</scope>
    <source>
        <strain evidence="11 12">JC234</strain>
    </source>
</reference>
<keyword evidence="3" id="KW-0808">Transferase</keyword>